<dbReference type="GO" id="GO:0016874">
    <property type="term" value="F:ligase activity"/>
    <property type="evidence" value="ECO:0007669"/>
    <property type="project" value="UniProtKB-KW"/>
</dbReference>
<dbReference type="EMBL" id="BAVR01000100">
    <property type="protein sequence ID" value="GAE90854.1"/>
    <property type="molecule type" value="Genomic_DNA"/>
</dbReference>
<dbReference type="AlphaFoldDB" id="W4VDM4"/>
<feature type="domain" description="Condensation" evidence="1">
    <location>
        <begin position="2"/>
        <end position="151"/>
    </location>
</feature>
<proteinExistence type="predicted"/>
<organism evidence="2 3">
    <name type="scientific">Acetivibrio straminisolvens JCM 21531</name>
    <dbReference type="NCBI Taxonomy" id="1294263"/>
    <lineage>
        <taxon>Bacteria</taxon>
        <taxon>Bacillati</taxon>
        <taxon>Bacillota</taxon>
        <taxon>Clostridia</taxon>
        <taxon>Eubacteriales</taxon>
        <taxon>Oscillospiraceae</taxon>
        <taxon>Acetivibrio</taxon>
    </lineage>
</organism>
<dbReference type="GO" id="GO:0031177">
    <property type="term" value="F:phosphopantetheine binding"/>
    <property type="evidence" value="ECO:0007669"/>
    <property type="project" value="TreeGrafter"/>
</dbReference>
<dbReference type="InterPro" id="IPR023213">
    <property type="entry name" value="CAT-like_dom_sf"/>
</dbReference>
<evidence type="ECO:0000259" key="1">
    <source>
        <dbReference type="Pfam" id="PF00668"/>
    </source>
</evidence>
<dbReference type="STRING" id="1294263.JCM21531_4502"/>
<protein>
    <submittedName>
        <fullName evidence="2">Long-chain-fatty-acid-CoA ligase</fullName>
    </submittedName>
</protein>
<sequence length="219" mass="25697">MALTAMQEGILFHYRSNPESRQYFEQLCMRIAGNIDIDAFGKAWNYTAQNNEALRTVFRWEKLEKPVQVVLKNYEIPVRLCDISEYNEEEMQSLLERLKEKDREEGIDISTEPFRITLCKLCKDKYEMIISNHHIIYDGWSNSILLKEFLRHTMLSKRRAAVKACKEPVQGICKMASKPGYQRTKKLLVKVFGRNREQDFATLGFKKAGRDKEGRDLHP</sequence>
<dbReference type="PANTHER" id="PTHR45527:SF1">
    <property type="entry name" value="FATTY ACID SYNTHASE"/>
    <property type="match status" value="1"/>
</dbReference>
<evidence type="ECO:0000313" key="3">
    <source>
        <dbReference type="Proteomes" id="UP000019109"/>
    </source>
</evidence>
<keyword evidence="2" id="KW-0436">Ligase</keyword>
<dbReference type="PANTHER" id="PTHR45527">
    <property type="entry name" value="NONRIBOSOMAL PEPTIDE SYNTHETASE"/>
    <property type="match status" value="1"/>
</dbReference>
<dbReference type="Gene3D" id="3.30.559.10">
    <property type="entry name" value="Chloramphenicol acetyltransferase-like domain"/>
    <property type="match status" value="1"/>
</dbReference>
<dbReference type="GO" id="GO:0044550">
    <property type="term" value="P:secondary metabolite biosynthetic process"/>
    <property type="evidence" value="ECO:0007669"/>
    <property type="project" value="TreeGrafter"/>
</dbReference>
<dbReference type="GO" id="GO:0043041">
    <property type="term" value="P:amino acid activation for nonribosomal peptide biosynthetic process"/>
    <property type="evidence" value="ECO:0007669"/>
    <property type="project" value="TreeGrafter"/>
</dbReference>
<dbReference type="InterPro" id="IPR001242">
    <property type="entry name" value="Condensation_dom"/>
</dbReference>
<keyword evidence="3" id="KW-1185">Reference proteome</keyword>
<dbReference type="GO" id="GO:0008610">
    <property type="term" value="P:lipid biosynthetic process"/>
    <property type="evidence" value="ECO:0007669"/>
    <property type="project" value="UniProtKB-ARBA"/>
</dbReference>
<accession>W4VDM4</accession>
<dbReference type="Proteomes" id="UP000019109">
    <property type="component" value="Unassembled WGS sequence"/>
</dbReference>
<dbReference type="GO" id="GO:0005737">
    <property type="term" value="C:cytoplasm"/>
    <property type="evidence" value="ECO:0007669"/>
    <property type="project" value="TreeGrafter"/>
</dbReference>
<name>W4VDM4_9FIRM</name>
<comment type="caution">
    <text evidence="2">The sequence shown here is derived from an EMBL/GenBank/DDBJ whole genome shotgun (WGS) entry which is preliminary data.</text>
</comment>
<dbReference type="Pfam" id="PF00668">
    <property type="entry name" value="Condensation"/>
    <property type="match status" value="1"/>
</dbReference>
<gene>
    <name evidence="2" type="ORF">JCM21531_4502</name>
</gene>
<evidence type="ECO:0000313" key="2">
    <source>
        <dbReference type="EMBL" id="GAE90854.1"/>
    </source>
</evidence>
<reference evidence="2" key="1">
    <citation type="journal article" date="2014" name="Genome Announc.">
        <title>Draft Genome Sequence of Clostridium straminisolvens Strain JCM 21531T, Isolated from a Cellulose-Degrading Bacterial Community.</title>
        <authorList>
            <person name="Yuki M."/>
            <person name="Oshima K."/>
            <person name="Suda W."/>
            <person name="Sakamoto M."/>
            <person name="Kitamura K."/>
            <person name="Iida T."/>
            <person name="Hattori M."/>
            <person name="Ohkuma M."/>
        </authorList>
    </citation>
    <scope>NUCLEOTIDE SEQUENCE [LARGE SCALE GENOMIC DNA]</scope>
    <source>
        <strain evidence="2">JCM 21531</strain>
    </source>
</reference>
<dbReference type="SUPFAM" id="SSF52777">
    <property type="entry name" value="CoA-dependent acyltransferases"/>
    <property type="match status" value="1"/>
</dbReference>